<accession>A0ABW5R4R6</accession>
<dbReference type="EMBL" id="JBHUMY010000032">
    <property type="protein sequence ID" value="MFD2662813.1"/>
    <property type="molecule type" value="Genomic_DNA"/>
</dbReference>
<evidence type="ECO:0000313" key="1">
    <source>
        <dbReference type="EMBL" id="MFD2662813.1"/>
    </source>
</evidence>
<dbReference type="SUPFAM" id="SSF109604">
    <property type="entry name" value="HD-domain/PDEase-like"/>
    <property type="match status" value="2"/>
</dbReference>
<dbReference type="RefSeq" id="WP_379277679.1">
    <property type="nucleotide sequence ID" value="NZ_JBHUGT010000035.1"/>
</dbReference>
<evidence type="ECO:0000313" key="2">
    <source>
        <dbReference type="Proteomes" id="UP001597493"/>
    </source>
</evidence>
<organism evidence="1 2">
    <name type="scientific">Paenibacillus thailandensis</name>
    <dbReference type="NCBI Taxonomy" id="393250"/>
    <lineage>
        <taxon>Bacteria</taxon>
        <taxon>Bacillati</taxon>
        <taxon>Bacillota</taxon>
        <taxon>Bacilli</taxon>
        <taxon>Bacillales</taxon>
        <taxon>Paenibacillaceae</taxon>
        <taxon>Paenibacillus</taxon>
    </lineage>
</organism>
<dbReference type="Pfam" id="PF12917">
    <property type="entry name" value="YfbR-like"/>
    <property type="match status" value="2"/>
</dbReference>
<dbReference type="Gene3D" id="1.10.3210.10">
    <property type="entry name" value="Hypothetical protein af1432"/>
    <property type="match status" value="2"/>
</dbReference>
<name>A0ABW5R4R6_9BACL</name>
<dbReference type="Proteomes" id="UP001597493">
    <property type="component" value="Unassembled WGS sequence"/>
</dbReference>
<proteinExistence type="predicted"/>
<comment type="caution">
    <text evidence="1">The sequence shown here is derived from an EMBL/GenBank/DDBJ whole genome shotgun (WGS) entry which is preliminary data.</text>
</comment>
<gene>
    <name evidence="1" type="ORF">ACFSW5_21390</name>
</gene>
<sequence length="379" mass="43410">MKNGKFTNTIIQMQFVPRWSEYAPRFEDNAASHSFRCAAVAILAGLAEEMLFERPIDKLKLVSRALWADLSNTLTGSIKHATKKEMHVAGHIRAMEQELSKEIVSYLSRSLQQAAYDAIVNAQDDTRVGRLVEAIDTFDAFLFCHREAAYGSNPFFRSKVQELRSKIDTYDIPSIKWLIAEFDKQDGVREFLDNIMNLDTVQRWNGSYNLVPDNDATHSFRVASLALFNGLLERERFGLKHINLYRLVGKSVLHDLPEIVSGDVVSNIKHRSPELKLAFEQYERQTAENMIARLPAPFHETMLDLMADPKSSDYEGVMVDIADKLDALIKAGLEMRNNPRYAETYYDQLVSIQHRFENPSVIFFLAYILHDLTYSNFAN</sequence>
<protein>
    <submittedName>
        <fullName evidence="1">YfbR-like 5'-deoxynucleotidase</fullName>
    </submittedName>
</protein>
<reference evidence="2" key="1">
    <citation type="journal article" date="2019" name="Int. J. Syst. Evol. Microbiol.">
        <title>The Global Catalogue of Microorganisms (GCM) 10K type strain sequencing project: providing services to taxonomists for standard genome sequencing and annotation.</title>
        <authorList>
            <consortium name="The Broad Institute Genomics Platform"/>
            <consortium name="The Broad Institute Genome Sequencing Center for Infectious Disease"/>
            <person name="Wu L."/>
            <person name="Ma J."/>
        </authorList>
    </citation>
    <scope>NUCLEOTIDE SEQUENCE [LARGE SCALE GENOMIC DNA]</scope>
    <source>
        <strain evidence="2">TISTR 1827</strain>
    </source>
</reference>
<keyword evidence="2" id="KW-1185">Reference proteome</keyword>